<comment type="similarity">
    <text evidence="2">Belongs to the NUP186/NUP192/NUP205 family.</text>
</comment>
<evidence type="ECO:0000256" key="1">
    <source>
        <dbReference type="ARBA" id="ARBA00004123"/>
    </source>
</evidence>
<evidence type="ECO:0000256" key="2">
    <source>
        <dbReference type="ARBA" id="ARBA00005892"/>
    </source>
</evidence>
<dbReference type="EMBL" id="JAJGCB010000023">
    <property type="protein sequence ID" value="KAJ8987688.1"/>
    <property type="molecule type" value="Genomic_DNA"/>
</dbReference>
<evidence type="ECO:0000313" key="5">
    <source>
        <dbReference type="EMBL" id="KAJ8987688.1"/>
    </source>
</evidence>
<keyword evidence="3" id="KW-0813">Transport</keyword>
<evidence type="ECO:0000256" key="4">
    <source>
        <dbReference type="ARBA" id="ARBA00023242"/>
    </source>
</evidence>
<sequence length="1691" mass="188181">MESLTRLQDLHTDLVAFAETRLANIERLSLELEDSIQDFRKLLDKATPTASDRDAYNNGKITVGEQDYAVNDEFKHISRAIATTLELDEIEAGRLLIEMQADPKATSETFVMDAVSNFHNRRDLLLQCLRITLQQSLNMDLEPSIPDAFRKIVAKVLEIDGAGAAAGNGSLFARKCLSTLEDIEKLQAKVGDALQSKAVLGEPRGPEFYTTLEFQRDSLFKQHEALACILAYLFAGDYTSPEDLRKLHNAVKRFNRLDFTLIHYLPAFSAAFRQYGSPGSHLSQENCTSLDAVLSPIPQEPALTSVRPFYGVLSLWWTVEYSGQFRDLTDNDVDAEKRANTVKAALKEDALEFMLAICTSMNLDVWRHPARQELVALLLSETAFALDGDQTSTYFRLQFMESLENFIEAFISNMPDSIRKLKAEEDDQRLNHLMAMQEGLPPDPKSGSVNKLHLESFLVIISYAFEGRPEAAEQWWDDPDGNLYGFLHWASRRQTVPRVCAFCELLCSISEEQECAEAAHKFLLDESQPASTRGRRNPSMNYHQIFAELELYAHKVHERATSSQLPNMRKVLPTDMNELESPVMLSCYLRLLAHLCRQPGGTRDYILSTMTPSFPQSLLLLSSGPIPSYLRASVFAALDALLTDKTVQTASMLWYIIDDWAARSHEILRSTSNTPVQPSKPSLLDLQNTLSSIAVSFDQYDSFIVLLRDLTITLPSTGVGADMLPFPRELGSGYRSPGIGPYVDFVCGQIFIKRIPEISDDIQRSIASFHSLEFVAVGLEGFNEDWVAMADRSYPQRDASQDKSITTMYAQRSPFARLMQWILSIDMNKALMETLRVSADAVEAALPDSPLLLSLQRAIDIVNRVLDLQPTYFDIVRPLLLSQSAQEIPLARSSVNCIEDSVAAHPEVILNLCQYAAASHSELVLRALALLQKLSSSPKLNNHFLTTEPVHGRTRRIVDMLGPNADFELEPVAKNMGSRLQFDIRELEDGIESTGYLIKDAILAFFNACLESQPELPTLAHLLLGFTRMGESLAISDSIDAGTSVFHAVVDLVQNYPIDENAVILSWLVHIKSAALRVLRQLWSSIVSTSIVVGQLRRLQFLQLQYLGQTVVSQQTFWDGNTVSQAAFWYTTSAEGLAEFFDLRASLYNYTATELRAASTDELSTTLRQALSTLQGKTTDFDGSLITNPDVFVLFDFLELDLAATFELESEIFSTVDFDAYLTAASEHAPSLYDLKLMRESLFAQQTDIMGKQIESAGGHKIEEQALVAEADRILATMEARNRWIIAHKARSDALHEYVEMVIAIIECCPMDQATKSQFILRMLQILLPKLDVLIVDESEDVMELARAADAMLFSLSQTPPANTHTDNLITEKLFQLFRASIEGIPSTNTNAGLRTVFYSICSQYLTRITASGTSGIDVNAKARRNSMDCIRSASQRLVQILCDDAEDGTDACRLNALGLLALLTSLGRMEKSNYILNALVKANALAILIEPSKHVAVEFQSAGPTYRPYLLSVFEARMLLLLQVSRTREGANALLDAGLMTATRDSMLFRADPDLGISMPATQSDDIESGYTLPGGPVTTTAVSETIASALHTYYVLLSSTLRVILSTLLSRGAQNEQVQYLARTFLTDYRPNMVGVFKKYAGVNGKMDAKLRPLVAECIRCYTGLATICNFVDFEDTSGLDPGQYQGFS</sequence>
<comment type="caution">
    <text evidence="5">The sequence shown here is derived from an EMBL/GenBank/DDBJ whole genome shotgun (WGS) entry which is preliminary data.</text>
</comment>
<reference evidence="5" key="1">
    <citation type="submission" date="2023-01" db="EMBL/GenBank/DDBJ databases">
        <title>Exophiala dermititidis isolated from Cystic Fibrosis Patient.</title>
        <authorList>
            <person name="Kurbessoian T."/>
            <person name="Crocker A."/>
            <person name="Murante D."/>
            <person name="Hogan D.A."/>
            <person name="Stajich J.E."/>
        </authorList>
    </citation>
    <scope>NUCLEOTIDE SEQUENCE</scope>
    <source>
        <strain evidence="5">Ex8</strain>
    </source>
</reference>
<dbReference type="Pfam" id="PF11894">
    <property type="entry name" value="Nup192"/>
    <property type="match status" value="1"/>
</dbReference>
<dbReference type="PANTHER" id="PTHR31344:SF0">
    <property type="entry name" value="NUCLEAR PORE COMPLEX PROTEIN NUP205"/>
    <property type="match status" value="1"/>
</dbReference>
<dbReference type="InterPro" id="IPR016024">
    <property type="entry name" value="ARM-type_fold"/>
</dbReference>
<dbReference type="SUPFAM" id="SSF48371">
    <property type="entry name" value="ARM repeat"/>
    <property type="match status" value="1"/>
</dbReference>
<dbReference type="PANTHER" id="PTHR31344">
    <property type="entry name" value="NUCLEAR PORE COMPLEX PROTEIN NUP205"/>
    <property type="match status" value="1"/>
</dbReference>
<keyword evidence="4" id="KW-0539">Nucleus</keyword>
<proteinExistence type="inferred from homology"/>
<accession>A0AAN6IRF0</accession>
<dbReference type="Proteomes" id="UP001161757">
    <property type="component" value="Unassembled WGS sequence"/>
</dbReference>
<evidence type="ECO:0000313" key="6">
    <source>
        <dbReference type="Proteomes" id="UP001161757"/>
    </source>
</evidence>
<protein>
    <submittedName>
        <fullName evidence="5">Uncharacterized protein</fullName>
    </submittedName>
</protein>
<dbReference type="InterPro" id="IPR021827">
    <property type="entry name" value="Nup186/Nup192/Nup205"/>
</dbReference>
<gene>
    <name evidence="5" type="ORF">HRR80_008321</name>
</gene>
<comment type="subcellular location">
    <subcellularLocation>
        <location evidence="1">Nucleus</location>
    </subcellularLocation>
</comment>
<dbReference type="GO" id="GO:0044611">
    <property type="term" value="C:nuclear pore inner ring"/>
    <property type="evidence" value="ECO:0007669"/>
    <property type="project" value="TreeGrafter"/>
</dbReference>
<evidence type="ECO:0000256" key="3">
    <source>
        <dbReference type="ARBA" id="ARBA00022448"/>
    </source>
</evidence>
<dbReference type="GO" id="GO:0017056">
    <property type="term" value="F:structural constituent of nuclear pore"/>
    <property type="evidence" value="ECO:0007669"/>
    <property type="project" value="TreeGrafter"/>
</dbReference>
<dbReference type="GO" id="GO:0006999">
    <property type="term" value="P:nuclear pore organization"/>
    <property type="evidence" value="ECO:0007669"/>
    <property type="project" value="TreeGrafter"/>
</dbReference>
<organism evidence="5 6">
    <name type="scientific">Exophiala dermatitidis</name>
    <name type="common">Black yeast-like fungus</name>
    <name type="synonym">Wangiella dermatitidis</name>
    <dbReference type="NCBI Taxonomy" id="5970"/>
    <lineage>
        <taxon>Eukaryota</taxon>
        <taxon>Fungi</taxon>
        <taxon>Dikarya</taxon>
        <taxon>Ascomycota</taxon>
        <taxon>Pezizomycotina</taxon>
        <taxon>Eurotiomycetes</taxon>
        <taxon>Chaetothyriomycetidae</taxon>
        <taxon>Chaetothyriales</taxon>
        <taxon>Herpotrichiellaceae</taxon>
        <taxon>Exophiala</taxon>
    </lineage>
</organism>
<name>A0AAN6IRF0_EXODE</name>